<accession>A0A2G2WXF2</accession>
<dbReference type="PANTHER" id="PTHR46153:SF11">
    <property type="entry name" value="ACYL CARRIER PROTEIN 4, CHLOROPLASTIC"/>
    <property type="match status" value="1"/>
</dbReference>
<evidence type="ECO:0000256" key="3">
    <source>
        <dbReference type="ARBA" id="ARBA00022450"/>
    </source>
</evidence>
<organism evidence="14 15">
    <name type="scientific">Capsicum baccatum</name>
    <name type="common">Peruvian pepper</name>
    <dbReference type="NCBI Taxonomy" id="33114"/>
    <lineage>
        <taxon>Eukaryota</taxon>
        <taxon>Viridiplantae</taxon>
        <taxon>Streptophyta</taxon>
        <taxon>Embryophyta</taxon>
        <taxon>Tracheophyta</taxon>
        <taxon>Spermatophyta</taxon>
        <taxon>Magnoliopsida</taxon>
        <taxon>eudicotyledons</taxon>
        <taxon>Gunneridae</taxon>
        <taxon>Pentapetalae</taxon>
        <taxon>asterids</taxon>
        <taxon>lamiids</taxon>
        <taxon>Solanales</taxon>
        <taxon>Solanaceae</taxon>
        <taxon>Solanoideae</taxon>
        <taxon>Capsiceae</taxon>
        <taxon>Capsicum</taxon>
    </lineage>
</organism>
<dbReference type="GO" id="GO:0000036">
    <property type="term" value="F:acyl carrier activity"/>
    <property type="evidence" value="ECO:0007669"/>
    <property type="project" value="InterPro"/>
</dbReference>
<evidence type="ECO:0000256" key="9">
    <source>
        <dbReference type="ARBA" id="ARBA00022946"/>
    </source>
</evidence>
<dbReference type="InterPro" id="IPR006162">
    <property type="entry name" value="Ppantetheine_attach_site"/>
</dbReference>
<keyword evidence="11 12" id="KW-0275">Fatty acid biosynthesis</keyword>
<proteinExistence type="inferred from homology"/>
<sequence>MATSVSATCFKFGCSANQVFNTSQISRGVKLVSMGWGRSTAGFPSLRTFRLRVAAAKAETVERVINIVRKQLALPPDTKVSPESTFNKDLGADSLDTVEIVMALEEEFGIAVEEENSENIVTVQDAADLIEKLVEKK</sequence>
<dbReference type="STRING" id="33114.A0A2G2WXF2"/>
<keyword evidence="9" id="KW-0809">Transit peptide</keyword>
<dbReference type="InterPro" id="IPR036736">
    <property type="entry name" value="ACP-like_sf"/>
</dbReference>
<dbReference type="SUPFAM" id="SSF47336">
    <property type="entry name" value="ACP-like"/>
    <property type="match status" value="1"/>
</dbReference>
<dbReference type="OrthoDB" id="448946at2759"/>
<keyword evidence="8" id="KW-0276">Fatty acid metabolism</keyword>
<keyword evidence="5" id="KW-0150">Chloroplast</keyword>
<evidence type="ECO:0000256" key="5">
    <source>
        <dbReference type="ARBA" id="ARBA00022528"/>
    </source>
</evidence>
<dbReference type="PANTHER" id="PTHR46153">
    <property type="entry name" value="ACYL CARRIER PROTEIN"/>
    <property type="match status" value="1"/>
</dbReference>
<evidence type="ECO:0000256" key="12">
    <source>
        <dbReference type="RuleBase" id="RU000722"/>
    </source>
</evidence>
<keyword evidence="10" id="KW-0443">Lipid metabolism</keyword>
<dbReference type="NCBIfam" id="NF002148">
    <property type="entry name" value="PRK00982.1-2"/>
    <property type="match status" value="1"/>
</dbReference>
<evidence type="ECO:0000256" key="10">
    <source>
        <dbReference type="ARBA" id="ARBA00023098"/>
    </source>
</evidence>
<dbReference type="InterPro" id="IPR044813">
    <property type="entry name" value="ACP_chloroplastic"/>
</dbReference>
<comment type="similarity">
    <text evidence="2">Belongs to the acyl carrier protein (ACP) family.</text>
</comment>
<feature type="domain" description="Carrier" evidence="13">
    <location>
        <begin position="58"/>
        <end position="134"/>
    </location>
</feature>
<evidence type="ECO:0000256" key="2">
    <source>
        <dbReference type="ARBA" id="ARBA00010930"/>
    </source>
</evidence>
<dbReference type="PROSITE" id="PS00012">
    <property type="entry name" value="PHOSPHOPANTETHEINE"/>
    <property type="match status" value="1"/>
</dbReference>
<gene>
    <name evidence="14" type="ORF">CQW23_09617</name>
</gene>
<evidence type="ECO:0000313" key="14">
    <source>
        <dbReference type="EMBL" id="PHT49870.1"/>
    </source>
</evidence>
<dbReference type="Proteomes" id="UP000224567">
    <property type="component" value="Unassembled WGS sequence"/>
</dbReference>
<dbReference type="HAMAP" id="MF_01217">
    <property type="entry name" value="Acyl_carrier"/>
    <property type="match status" value="1"/>
</dbReference>
<reference evidence="14 15" key="1">
    <citation type="journal article" date="2017" name="Genome Biol.">
        <title>New reference genome sequences of hot pepper reveal the massive evolution of plant disease-resistance genes by retroduplication.</title>
        <authorList>
            <person name="Kim S."/>
            <person name="Park J."/>
            <person name="Yeom S.I."/>
            <person name="Kim Y.M."/>
            <person name="Seo E."/>
            <person name="Kim K.T."/>
            <person name="Kim M.S."/>
            <person name="Lee J.M."/>
            <person name="Cheong K."/>
            <person name="Shin H.S."/>
            <person name="Kim S.B."/>
            <person name="Han K."/>
            <person name="Lee J."/>
            <person name="Park M."/>
            <person name="Lee H.A."/>
            <person name="Lee H.Y."/>
            <person name="Lee Y."/>
            <person name="Oh S."/>
            <person name="Lee J.H."/>
            <person name="Choi E."/>
            <person name="Choi E."/>
            <person name="Lee S.E."/>
            <person name="Jeon J."/>
            <person name="Kim H."/>
            <person name="Choi G."/>
            <person name="Song H."/>
            <person name="Lee J."/>
            <person name="Lee S.C."/>
            <person name="Kwon J.K."/>
            <person name="Lee H.Y."/>
            <person name="Koo N."/>
            <person name="Hong Y."/>
            <person name="Kim R.W."/>
            <person name="Kang W.H."/>
            <person name="Huh J.H."/>
            <person name="Kang B.C."/>
            <person name="Yang T.J."/>
            <person name="Lee Y.H."/>
            <person name="Bennetzen J.L."/>
            <person name="Choi D."/>
        </authorList>
    </citation>
    <scope>NUCLEOTIDE SEQUENCE [LARGE SCALE GENOMIC DNA]</scope>
    <source>
        <strain evidence="15">cv. PBC81</strain>
    </source>
</reference>
<dbReference type="EMBL" id="MLFT02000004">
    <property type="protein sequence ID" value="PHT49870.1"/>
    <property type="molecule type" value="Genomic_DNA"/>
</dbReference>
<evidence type="ECO:0000256" key="6">
    <source>
        <dbReference type="ARBA" id="ARBA00022553"/>
    </source>
</evidence>
<keyword evidence="3 12" id="KW-0596">Phosphopantetheine</keyword>
<reference evidence="15" key="2">
    <citation type="journal article" date="2017" name="J. Anim. Genet.">
        <title>Multiple reference genome sequences of hot pepper reveal the massive evolution of plant disease resistance genes by retroduplication.</title>
        <authorList>
            <person name="Kim S."/>
            <person name="Park J."/>
            <person name="Yeom S.-I."/>
            <person name="Kim Y.-M."/>
            <person name="Seo E."/>
            <person name="Kim K.-T."/>
            <person name="Kim M.-S."/>
            <person name="Lee J.M."/>
            <person name="Cheong K."/>
            <person name="Shin H.-S."/>
            <person name="Kim S.-B."/>
            <person name="Han K."/>
            <person name="Lee J."/>
            <person name="Park M."/>
            <person name="Lee H.-A."/>
            <person name="Lee H.-Y."/>
            <person name="Lee Y."/>
            <person name="Oh S."/>
            <person name="Lee J.H."/>
            <person name="Choi E."/>
            <person name="Choi E."/>
            <person name="Lee S.E."/>
            <person name="Jeon J."/>
            <person name="Kim H."/>
            <person name="Choi G."/>
            <person name="Song H."/>
            <person name="Lee J."/>
            <person name="Lee S.-C."/>
            <person name="Kwon J.-K."/>
            <person name="Lee H.-Y."/>
            <person name="Koo N."/>
            <person name="Hong Y."/>
            <person name="Kim R.W."/>
            <person name="Kang W.-H."/>
            <person name="Huh J.H."/>
            <person name="Kang B.-C."/>
            <person name="Yang T.-J."/>
            <person name="Lee Y.-H."/>
            <person name="Bennetzen J.L."/>
            <person name="Choi D."/>
        </authorList>
    </citation>
    <scope>NUCLEOTIDE SEQUENCE [LARGE SCALE GENOMIC DNA]</scope>
    <source>
        <strain evidence="15">cv. PBC81</strain>
    </source>
</reference>
<keyword evidence="4 12" id="KW-0444">Lipid biosynthesis</keyword>
<evidence type="ECO:0000256" key="1">
    <source>
        <dbReference type="ARBA" id="ARBA00004229"/>
    </source>
</evidence>
<comment type="subcellular location">
    <subcellularLocation>
        <location evidence="1">Plastid</location>
        <location evidence="1">Chloroplast</location>
    </subcellularLocation>
</comment>
<dbReference type="Pfam" id="PF00550">
    <property type="entry name" value="PP-binding"/>
    <property type="match status" value="1"/>
</dbReference>
<keyword evidence="7" id="KW-0934">Plastid</keyword>
<evidence type="ECO:0000256" key="11">
    <source>
        <dbReference type="ARBA" id="ARBA00023160"/>
    </source>
</evidence>
<dbReference type="PROSITE" id="PS50075">
    <property type="entry name" value="CARRIER"/>
    <property type="match status" value="1"/>
</dbReference>
<keyword evidence="15" id="KW-1185">Reference proteome</keyword>
<comment type="caution">
    <text evidence="14">The sequence shown here is derived from an EMBL/GenBank/DDBJ whole genome shotgun (WGS) entry which is preliminary data.</text>
</comment>
<protein>
    <recommendedName>
        <fullName evidence="12">Acyl carrier protein</fullName>
    </recommendedName>
</protein>
<evidence type="ECO:0000256" key="8">
    <source>
        <dbReference type="ARBA" id="ARBA00022832"/>
    </source>
</evidence>
<evidence type="ECO:0000313" key="15">
    <source>
        <dbReference type="Proteomes" id="UP000224567"/>
    </source>
</evidence>
<dbReference type="InterPro" id="IPR003231">
    <property type="entry name" value="ACP"/>
</dbReference>
<evidence type="ECO:0000259" key="13">
    <source>
        <dbReference type="PROSITE" id="PS50075"/>
    </source>
</evidence>
<comment type="function">
    <text evidence="12">Carrier of the growing fatty acid chain in fatty acid biosynthesis.</text>
</comment>
<dbReference type="NCBIfam" id="TIGR00517">
    <property type="entry name" value="acyl_carrier"/>
    <property type="match status" value="1"/>
</dbReference>
<evidence type="ECO:0000256" key="4">
    <source>
        <dbReference type="ARBA" id="ARBA00022516"/>
    </source>
</evidence>
<dbReference type="GO" id="GO:0009507">
    <property type="term" value="C:chloroplast"/>
    <property type="evidence" value="ECO:0007669"/>
    <property type="project" value="UniProtKB-SubCell"/>
</dbReference>
<keyword evidence="6" id="KW-0597">Phosphoprotein</keyword>
<dbReference type="Gene3D" id="1.10.1200.10">
    <property type="entry name" value="ACP-like"/>
    <property type="match status" value="1"/>
</dbReference>
<name>A0A2G2WXF2_CAPBA</name>
<evidence type="ECO:0000256" key="7">
    <source>
        <dbReference type="ARBA" id="ARBA00022640"/>
    </source>
</evidence>
<dbReference type="InterPro" id="IPR009081">
    <property type="entry name" value="PP-bd_ACP"/>
</dbReference>
<dbReference type="AlphaFoldDB" id="A0A2G2WXF2"/>